<name>A0AAE1DPV7_9GAST</name>
<sequence>MSSVIAGFFIVNIKIFGYPTDRGNLWFPGCRPATNAKALGKLFKLYVLKIQVVSTDPVCFITTRGQRIY</sequence>
<reference evidence="1" key="1">
    <citation type="journal article" date="2023" name="G3 (Bethesda)">
        <title>A reference genome for the long-term kleptoplast-retaining sea slug Elysia crispata morphotype clarki.</title>
        <authorList>
            <person name="Eastman K.E."/>
            <person name="Pendleton A.L."/>
            <person name="Shaikh M.A."/>
            <person name="Suttiyut T."/>
            <person name="Ogas R."/>
            <person name="Tomko P."/>
            <person name="Gavelis G."/>
            <person name="Widhalm J.R."/>
            <person name="Wisecaver J.H."/>
        </authorList>
    </citation>
    <scope>NUCLEOTIDE SEQUENCE</scope>
    <source>
        <strain evidence="1">ECLA1</strain>
    </source>
</reference>
<comment type="caution">
    <text evidence="1">The sequence shown here is derived from an EMBL/GenBank/DDBJ whole genome shotgun (WGS) entry which is preliminary data.</text>
</comment>
<keyword evidence="2" id="KW-1185">Reference proteome</keyword>
<gene>
    <name evidence="1" type="ORF">RRG08_016756</name>
</gene>
<organism evidence="1 2">
    <name type="scientific">Elysia crispata</name>
    <name type="common">lettuce slug</name>
    <dbReference type="NCBI Taxonomy" id="231223"/>
    <lineage>
        <taxon>Eukaryota</taxon>
        <taxon>Metazoa</taxon>
        <taxon>Spiralia</taxon>
        <taxon>Lophotrochozoa</taxon>
        <taxon>Mollusca</taxon>
        <taxon>Gastropoda</taxon>
        <taxon>Heterobranchia</taxon>
        <taxon>Euthyneura</taxon>
        <taxon>Panpulmonata</taxon>
        <taxon>Sacoglossa</taxon>
        <taxon>Placobranchoidea</taxon>
        <taxon>Plakobranchidae</taxon>
        <taxon>Elysia</taxon>
    </lineage>
</organism>
<dbReference type="Proteomes" id="UP001283361">
    <property type="component" value="Unassembled WGS sequence"/>
</dbReference>
<protein>
    <submittedName>
        <fullName evidence="1">Uncharacterized protein</fullName>
    </submittedName>
</protein>
<proteinExistence type="predicted"/>
<dbReference type="AlphaFoldDB" id="A0AAE1DPV7"/>
<evidence type="ECO:0000313" key="1">
    <source>
        <dbReference type="EMBL" id="KAK3778292.1"/>
    </source>
</evidence>
<accession>A0AAE1DPV7</accession>
<dbReference type="EMBL" id="JAWDGP010002977">
    <property type="protein sequence ID" value="KAK3778292.1"/>
    <property type="molecule type" value="Genomic_DNA"/>
</dbReference>
<evidence type="ECO:0000313" key="2">
    <source>
        <dbReference type="Proteomes" id="UP001283361"/>
    </source>
</evidence>